<name>A0A1X7IKZ1_9BACT</name>
<dbReference type="OrthoDB" id="979703at2"/>
<dbReference type="RefSeq" id="WP_085515757.1">
    <property type="nucleotide sequence ID" value="NZ_FXAW01000001.1"/>
</dbReference>
<organism evidence="1 2">
    <name type="scientific">Marivirga sericea</name>
    <dbReference type="NCBI Taxonomy" id="1028"/>
    <lineage>
        <taxon>Bacteria</taxon>
        <taxon>Pseudomonadati</taxon>
        <taxon>Bacteroidota</taxon>
        <taxon>Cytophagia</taxon>
        <taxon>Cytophagales</taxon>
        <taxon>Marivirgaceae</taxon>
        <taxon>Marivirga</taxon>
    </lineage>
</organism>
<evidence type="ECO:0000313" key="2">
    <source>
        <dbReference type="Proteomes" id="UP000193804"/>
    </source>
</evidence>
<proteinExistence type="predicted"/>
<keyword evidence="2" id="KW-1185">Reference proteome</keyword>
<protein>
    <submittedName>
        <fullName evidence="1">Uncharacterized protein</fullName>
    </submittedName>
</protein>
<accession>A0A1X7IKZ1</accession>
<dbReference type="AlphaFoldDB" id="A0A1X7IKZ1"/>
<gene>
    <name evidence="1" type="ORF">SAMN05661096_00778</name>
</gene>
<dbReference type="Proteomes" id="UP000193804">
    <property type="component" value="Unassembled WGS sequence"/>
</dbReference>
<evidence type="ECO:0000313" key="1">
    <source>
        <dbReference type="EMBL" id="SMG15525.1"/>
    </source>
</evidence>
<sequence>MRLYTHPKLRITIEEISSIPYVKEVWRGVFNPVVFRDLIDTSLDIYRQEIKKHKVTGQDKFLLYADVTELEMIRQEEITWLDSEINPQYEKLGFTHQAVIAPVTQIASDKVDEYNTADENAPFVTKVFRDHKKAIKWFLDQVY</sequence>
<reference evidence="2" key="1">
    <citation type="submission" date="2017-04" db="EMBL/GenBank/DDBJ databases">
        <authorList>
            <person name="Varghese N."/>
            <person name="Submissions S."/>
        </authorList>
    </citation>
    <scope>NUCLEOTIDE SEQUENCE [LARGE SCALE GENOMIC DNA]</scope>
    <source>
        <strain evidence="2">DSM 4125</strain>
    </source>
</reference>
<dbReference type="EMBL" id="FXAW01000001">
    <property type="protein sequence ID" value="SMG15525.1"/>
    <property type="molecule type" value="Genomic_DNA"/>
</dbReference>